<feature type="region of interest" description="Disordered" evidence="7">
    <location>
        <begin position="1155"/>
        <end position="1175"/>
    </location>
</feature>
<evidence type="ECO:0000256" key="6">
    <source>
        <dbReference type="ARBA" id="ARBA00023242"/>
    </source>
</evidence>
<dbReference type="Pfam" id="PF04082">
    <property type="entry name" value="Fungal_trans"/>
    <property type="match status" value="1"/>
</dbReference>
<dbReference type="GO" id="GO:0008270">
    <property type="term" value="F:zinc ion binding"/>
    <property type="evidence" value="ECO:0007669"/>
    <property type="project" value="InterPro"/>
</dbReference>
<dbReference type="GO" id="GO:0072686">
    <property type="term" value="C:mitotic spindle"/>
    <property type="evidence" value="ECO:0007669"/>
    <property type="project" value="TreeGrafter"/>
</dbReference>
<keyword evidence="5" id="KW-0159">Chromosome partition</keyword>
<protein>
    <recommendedName>
        <fullName evidence="2">separase</fullName>
        <ecNumber evidence="2">3.4.22.49</ecNumber>
    </recommendedName>
</protein>
<dbReference type="Gene3D" id="3.50.50.60">
    <property type="entry name" value="FAD/NAD(P)-binding domain"/>
    <property type="match status" value="1"/>
</dbReference>
<dbReference type="InterPro" id="IPR005314">
    <property type="entry name" value="Peptidase_C50"/>
</dbReference>
<dbReference type="CDD" id="cd00067">
    <property type="entry name" value="GAL4"/>
    <property type="match status" value="1"/>
</dbReference>
<proteinExistence type="predicted"/>
<dbReference type="PANTHER" id="PTHR12792">
    <property type="entry name" value="EXTRA SPINDLE POLES 1-RELATED"/>
    <property type="match status" value="1"/>
</dbReference>
<dbReference type="EMBL" id="QGDH01000098">
    <property type="protein sequence ID" value="RAR07596.1"/>
    <property type="molecule type" value="Genomic_DNA"/>
</dbReference>
<dbReference type="GO" id="GO:0044732">
    <property type="term" value="C:mitotic spindle pole body"/>
    <property type="evidence" value="ECO:0007669"/>
    <property type="project" value="TreeGrafter"/>
</dbReference>
<name>A0A364MYW1_STELY</name>
<dbReference type="GO" id="GO:0051307">
    <property type="term" value="P:meiotic chromosome separation"/>
    <property type="evidence" value="ECO:0007669"/>
    <property type="project" value="TreeGrafter"/>
</dbReference>
<feature type="compositionally biased region" description="Low complexity" evidence="7">
    <location>
        <begin position="1384"/>
        <end position="1400"/>
    </location>
</feature>
<dbReference type="GO" id="GO:0003677">
    <property type="term" value="F:DNA binding"/>
    <property type="evidence" value="ECO:0007669"/>
    <property type="project" value="InterPro"/>
</dbReference>
<feature type="compositionally biased region" description="Polar residues" evidence="7">
    <location>
        <begin position="150"/>
        <end position="159"/>
    </location>
</feature>
<dbReference type="GO" id="GO:0000981">
    <property type="term" value="F:DNA-binding transcription factor activity, RNA polymerase II-specific"/>
    <property type="evidence" value="ECO:0007669"/>
    <property type="project" value="InterPro"/>
</dbReference>
<dbReference type="InterPro" id="IPR007219">
    <property type="entry name" value="XnlR_reg_dom"/>
</dbReference>
<dbReference type="STRING" id="183478.A0A364MYW1"/>
<feature type="compositionally biased region" description="Polar residues" evidence="7">
    <location>
        <begin position="2488"/>
        <end position="2515"/>
    </location>
</feature>
<dbReference type="PROSITE" id="PS51700">
    <property type="entry name" value="SEPARIN"/>
    <property type="match status" value="1"/>
</dbReference>
<feature type="region of interest" description="Disordered" evidence="7">
    <location>
        <begin position="2486"/>
        <end position="2554"/>
    </location>
</feature>
<dbReference type="Pfam" id="PF03568">
    <property type="entry name" value="Separin_C"/>
    <property type="match status" value="1"/>
</dbReference>
<organism evidence="10 11">
    <name type="scientific">Stemphylium lycopersici</name>
    <name type="common">Tomato gray leaf spot disease fungus</name>
    <name type="synonym">Thyrospora lycopersici</name>
    <dbReference type="NCBI Taxonomy" id="183478"/>
    <lineage>
        <taxon>Eukaryota</taxon>
        <taxon>Fungi</taxon>
        <taxon>Dikarya</taxon>
        <taxon>Ascomycota</taxon>
        <taxon>Pezizomycotina</taxon>
        <taxon>Dothideomycetes</taxon>
        <taxon>Pleosporomycetidae</taxon>
        <taxon>Pleosporales</taxon>
        <taxon>Pleosporineae</taxon>
        <taxon>Pleosporaceae</taxon>
        <taxon>Stemphylium</taxon>
    </lineage>
</organism>
<dbReference type="InterPro" id="IPR001138">
    <property type="entry name" value="Zn2Cys6_DnaBD"/>
</dbReference>
<dbReference type="SUPFAM" id="SSF51905">
    <property type="entry name" value="FAD/NAD(P)-binding domain"/>
    <property type="match status" value="1"/>
</dbReference>
<dbReference type="GO" id="GO:0005737">
    <property type="term" value="C:cytoplasm"/>
    <property type="evidence" value="ECO:0007669"/>
    <property type="project" value="TreeGrafter"/>
</dbReference>
<evidence type="ECO:0000256" key="4">
    <source>
        <dbReference type="ARBA" id="ARBA00022801"/>
    </source>
</evidence>
<dbReference type="InterPro" id="IPR030397">
    <property type="entry name" value="SEPARIN_core_dom"/>
</dbReference>
<keyword evidence="6" id="KW-0539">Nucleus</keyword>
<dbReference type="GO" id="GO:0006508">
    <property type="term" value="P:proteolysis"/>
    <property type="evidence" value="ECO:0007669"/>
    <property type="project" value="InterPro"/>
</dbReference>
<evidence type="ECO:0000256" key="2">
    <source>
        <dbReference type="ARBA" id="ARBA00012489"/>
    </source>
</evidence>
<evidence type="ECO:0000256" key="1">
    <source>
        <dbReference type="ARBA" id="ARBA00000451"/>
    </source>
</evidence>
<feature type="region of interest" description="Disordered" evidence="7">
    <location>
        <begin position="1512"/>
        <end position="1541"/>
    </location>
</feature>
<dbReference type="InterPro" id="IPR036188">
    <property type="entry name" value="FAD/NAD-bd_sf"/>
</dbReference>
<feature type="compositionally biased region" description="Polar residues" evidence="7">
    <location>
        <begin position="2390"/>
        <end position="2424"/>
    </location>
</feature>
<dbReference type="GO" id="GO:0006351">
    <property type="term" value="P:DNA-templated transcription"/>
    <property type="evidence" value="ECO:0007669"/>
    <property type="project" value="InterPro"/>
</dbReference>
<feature type="region of interest" description="Disordered" evidence="7">
    <location>
        <begin position="1353"/>
        <end position="1400"/>
    </location>
</feature>
<gene>
    <name evidence="10" type="ORF">DDE83_006400</name>
</gene>
<evidence type="ECO:0000256" key="7">
    <source>
        <dbReference type="SAM" id="MobiDB-lite"/>
    </source>
</evidence>
<comment type="caution">
    <text evidence="10">The sequence shown here is derived from an EMBL/GenBank/DDBJ whole genome shotgun (WGS) entry which is preliminary data.</text>
</comment>
<reference evidence="11" key="1">
    <citation type="submission" date="2018-05" db="EMBL/GenBank/DDBJ databases">
        <title>Draft genome sequence of Stemphylium lycopersici strain CIDEFI 213.</title>
        <authorList>
            <person name="Medina R."/>
            <person name="Franco M.E.E."/>
            <person name="Lucentini C.G."/>
            <person name="Saparrat M.C.N."/>
            <person name="Balatti P.A."/>
        </authorList>
    </citation>
    <scope>NUCLEOTIDE SEQUENCE [LARGE SCALE GENOMIC DNA]</scope>
    <source>
        <strain evidence="11">CIDEFI 213</strain>
    </source>
</reference>
<dbReference type="PANTHER" id="PTHR12792:SF0">
    <property type="entry name" value="SEPARIN"/>
    <property type="match status" value="1"/>
</dbReference>
<dbReference type="Pfam" id="PF13450">
    <property type="entry name" value="NAD_binding_8"/>
    <property type="match status" value="1"/>
</dbReference>
<feature type="region of interest" description="Disordered" evidence="7">
    <location>
        <begin position="105"/>
        <end position="175"/>
    </location>
</feature>
<comment type="catalytic activity">
    <reaction evidence="1">
        <text>All bonds known to be hydrolyzed by this endopeptidase have arginine in P1 and an acidic residue in P4. P6 is often occupied by an acidic residue or by a hydroxy-amino-acid residue, the phosphorylation of which enhances cleavage.</text>
        <dbReference type="EC" id="3.4.22.49"/>
    </reaction>
</comment>
<feature type="compositionally biased region" description="Low complexity" evidence="7">
    <location>
        <begin position="2363"/>
        <end position="2382"/>
    </location>
</feature>
<dbReference type="Gene3D" id="4.10.240.10">
    <property type="entry name" value="Zn(2)-C6 fungal-type DNA-binding domain"/>
    <property type="match status" value="1"/>
</dbReference>
<dbReference type="EC" id="3.4.22.49" evidence="2"/>
<evidence type="ECO:0000313" key="10">
    <source>
        <dbReference type="EMBL" id="RAR07596.1"/>
    </source>
</evidence>
<feature type="region of interest" description="Disordered" evidence="7">
    <location>
        <begin position="2100"/>
        <end position="2124"/>
    </location>
</feature>
<evidence type="ECO:0000313" key="11">
    <source>
        <dbReference type="Proteomes" id="UP000249619"/>
    </source>
</evidence>
<dbReference type="GO" id="GO:0005634">
    <property type="term" value="C:nucleus"/>
    <property type="evidence" value="ECO:0007669"/>
    <property type="project" value="InterPro"/>
</dbReference>
<dbReference type="GO" id="GO:0004197">
    <property type="term" value="F:cysteine-type endopeptidase activity"/>
    <property type="evidence" value="ECO:0007669"/>
    <property type="project" value="InterPro"/>
</dbReference>
<sequence>MGTRIDGIKANVRSTSTCTESTVSALQEILQRREDEVVQKENARVKAPTTARRRAGTAAAAAAAAAAADAKKKPCTLPPREKYILATEVANKTLQTLADALKNSAPVMAPRAPSKSKPPPAEDARKPGRPRAGHAKSSSLSQKPLRERSVSQMNNSPQKRTPRRSSSYSSFLTSGPDPGLVATAECARTAFAYLGTPEAIKVLGKDAQELQYENGVLVLIGKLVAHGLDNLAVKELRALKRRLDRYIGRDAGPEASKNSLQHNAATDKESLASLLDFVAIDSNSPALPLVASLQMYTLRIIAKLKRPRTVEATWEYLKLSNPSSPANLLWHTAKSPATQTKAARQLESLAQTILSLCPSISSADDANTLQPSAEKTLLLQHLAFNVRKQWWSLVEHQANEEQELSEPFAKCLVAFARRSQLIPSKQYKLAETLYTDLVGWSDGATTSPSGKPASATASKALSSLAQAAGFSDHALGWLGSSNTSSTSKTSAAKQTARTIRIATITLEAYIKGEKKSGLNATVTNALDALNGSLGGSAADLETLFAEVNALRRAATKVLVASLSKPKDKTEIFTVEEHAVPIIAASVHFSARFLGTATLDEVDAKVQDQHRERIVIAWKYVKGTIDSVMACCKRNIKTEDEWKELDTLLQECTYVIRRFEEEIECGTLPSEDNDSLVGSYMVKLSNGYWALYLQLRRARCNASTLVSAMQRSIDIVKPGTPAEQESGLLPMKLEQIAETLEDLNELDKSREAFRQCIQCHLTEDVSQQISGAAAKSSLCAVFADTSPFSILVRVLRAYHHSFVKFGLQQQDEVAFFDEDEIQPDIAGALLELQMSFYLRTLSKNRRWDSNLDQSICALIERLDQLYTPEVYPIRRLRLHIAVLQLSQHNPKFISRQAMFSDLAWYDNSRAEGSEDKSLKGYQSHLKAFHDLNSSMQQSSPPTATLQQCFSTWESLVNSASSWDVLNNHIDNVDIWLQDLRACVEFLNAKGEEYLALPLLHLLVKILELQKSTDESELMKTLCTLGLQLLRLGYTGKAGFCLTKAEALVKRQNCSVEAKLHWHVAHAEYLLANGNTAKCSATMANAQTIALRDNQFLDLAKPTTTLSGRLRFNRILADASYIQSLLATATGSYKDAARHARQCVTLNRRIWAALESRSNARKTTPTEDPESEVDGSSRVAFDPLSSVRIDKGVPIVISVTHDALGGPDFWALVPSLYRALMQQSQIFAHQGLLHEAIYVAEQAEKVASATESPTLKTDNASWRADCWAQSGRPDKADLILKSLNAPTSRKCLSTAGYHSAVARTHHWNGEYEQEIASYNLMEQLLNDLSSPMYIRSLESFSPSIETLADQLSSLTVQATEASKPKPATRGRKPAAKSGPQMAAKPARNARSRAATLTAARAAPKSKRPIEAAAAAALEEPNITNQCAALCVFQASMRDRAVLANILHDDLTQALDLLGQAESLQSSLNQEVSHMWATFKARLAQSAKQIAEDFTVNTLPESTIAFPAFGLNDSKSSEVVPPKKGNAASSAATKSARAKKRSKDDFMDTLREAREKLVQAHELCAANGSNHLFRQTSMALGHVTVLMSAVSGSDLPGSLHPLYAAYMSELPKVNALRLVQESTEAEKEQLSRDECLRWPVPDGSHFSFASVSEFQKNYVDIIPENWTAVSLALSEARDELFITRFESGLSPFVLRLPLARHASREMDEEEFSFDDGKRDFDEIIELSDFSTRSAKDMTSREARQQWWAEREALDTRLHELLINMENIWLGGFKGVFSPHHRQPALLARFRKSLESILNEHLPSRKKKSQQKKPVLDARVLELFIGLGDATDEDLDLDDALMDLIYFVVDVLQFNGERNAYDELDFDAMVVETYEALRAYHDASQNLEATPRHTILILDNNLHAFPWESLPCLQQLSISRLPSLAALRERLLSARPCASNQDAAPGHYICSSIGGTSILNPSGDLAHTSKTIQPRLDEVQGPWNHIANRAPSEKEFEKSLREQHLVLYFGHGSGAQYVKSKSVRRLYPGQQDGNSRNPGCATTLLFGCSSVHLTENGVFEPSGMLASYLTAGAPAVLGMLWDVTDKDCDRFATKAGELWGLWPESQEDALPPKTPAKTPGKKAKGKGRVARLADEVEVVRGVGSAKKGKKVAKGADADDDDADDDLSVDAARQRGAGLDEAVRDARTACVLRLALRIFRLSSGGVGPSSAGRYIPTGRKHDYGNRWCSSELHHSTDAISLSTLLVAFSRDTSMTERSAKSGSSRKRALVSCDRCKIRRARCIRENADVPCADCKASGVQCESKLPRKQRVYGSVETLSLRYRALESLVKGLFPNENIQDTETLFKIAAARNISMPANDDFTPADIFSSSGSDRQASSSQHQSQQSRRQLRQEPFQPSSFSQKTPSGPPTTTAYQGAHSTRGNSPSTKIKLQRRDTFSDPQRPPSQTEVLVRTNQGASHYFGPSSSFRLATTIRALAARWIAVTGASAHSFISDPSSNSGSILKRSSTDPSNEDVTTIPETTHLRLSAYRSRKRSRSQLEESSDESQAREQSSDRDTIADFLPSKSTADALVSAYFDHVHMYMPLFNRRVFQMRLEATDSRRAEPLEECKDLGWLVVLALVFSFGCQRLEEPDPKQARELRLKYLGFARAYFRQLLTTASLDNVQALVLLNIHHHSVGQKSSSWLLIGLAARMATTMGMHRDSSNLGFDIIERNTRRQVWWTIYIFEKTLCSILGRPTTIDDKEMSMQIPDAATLEQPSISADFMSICFDLVRLSYSIRQRAYFDQTSAEERSPTLAVAKTLLRELDSFLASIPPNLSLGYLPMAPDQKAMVLLLHIYYYYTRCIITRDFLIQKIESNVCFLENNTLPSSDDMRATLALSEDCVESVHKSLQCITAGIELGIIGYSWLDFFYVFHSILIVCADFLARPKEQSDSVRDTERKTTVRVVLAQVREMQRLAPTYRTLSQIALQFANITGVIEERMSPTPTDTPHDPSLEPVAPEASDAGAEHVMQLADLGEDWFTNATADLGLDFFDLGQATNPVPFPMADPASGSEQTYVAQVLRTFFPMPNSRDTEPILPTTNMAGGNNKNGKKKVLVVGAGAAGMSCAHHLSEHPDKFDVTLIDAVDYCGGQAFSIGIDKERHGAEWLNQGVQGGSYIFHHTMTMFARQGHHADPVNLHVSFGKDDIFWTNVFPTELLARHQKEIKRFNTMLKIVRWFELFFALIPIKILFKMFFFSEEFTNTVAMPMIALFLGTGNETPNVPSIILERLCTSPTYGMWYPPDKHSIASNLPPMVVFPKFSEFYERWRQDLLKRGVNVRLSTEITQVVKRDSTGVTVKLIKRTPMPDSHNPNSVHVPYDDEHNADADAPEKEEHYDELVLCVLADTAKRILTPTASRREKHVLGSAKFSDDITVTHWDADYMRKHYENFYNPDQAVSQLSGIDQSARNQMAEKSFKPMYYIKMYAQDRSKLEMCFDCTNYQSQFPPEVPFDKHVFQTIYLNKARDGHLWSIDEINKDKIIRKDWWHQLCHSWTHYLFVVPWMWALQGRKHTRFAAAWTLINAHEVAVMSGIAAAVDLGAQYPPDLERDRFALLSFRLYYLLAYGKWYGRKATKQSKEGAGEDWASGLYGSVYRGPGVTDVDRLQWREENGIKGEPERYKFPADAGNR</sequence>
<accession>A0A364MYW1</accession>
<dbReference type="PROSITE" id="PS00463">
    <property type="entry name" value="ZN2_CY6_FUNGAL_1"/>
    <property type="match status" value="1"/>
</dbReference>
<evidence type="ECO:0000256" key="3">
    <source>
        <dbReference type="ARBA" id="ARBA00022723"/>
    </source>
</evidence>
<feature type="compositionally biased region" description="Basic residues" evidence="7">
    <location>
        <begin position="2115"/>
        <end position="2124"/>
    </location>
</feature>
<feature type="domain" description="Peptidase C50" evidence="9">
    <location>
        <begin position="1948"/>
        <end position="2055"/>
    </location>
</feature>
<evidence type="ECO:0000256" key="5">
    <source>
        <dbReference type="ARBA" id="ARBA00022829"/>
    </source>
</evidence>
<dbReference type="InterPro" id="IPR011990">
    <property type="entry name" value="TPR-like_helical_dom_sf"/>
</dbReference>
<dbReference type="SUPFAM" id="SSF57701">
    <property type="entry name" value="Zn2/Cys6 DNA-binding domain"/>
    <property type="match status" value="1"/>
</dbReference>
<keyword evidence="3" id="KW-0479">Metal-binding</keyword>
<evidence type="ECO:0000259" key="9">
    <source>
        <dbReference type="PROSITE" id="PS51700"/>
    </source>
</evidence>
<dbReference type="PROSITE" id="PS50048">
    <property type="entry name" value="ZN2_CY6_FUNGAL_2"/>
    <property type="match status" value="1"/>
</dbReference>
<keyword evidence="11" id="KW-1185">Reference proteome</keyword>
<dbReference type="Proteomes" id="UP000249619">
    <property type="component" value="Unassembled WGS sequence"/>
</dbReference>
<feature type="compositionally biased region" description="Basic and acidic residues" evidence="7">
    <location>
        <begin position="2541"/>
        <end position="2553"/>
    </location>
</feature>
<feature type="region of interest" description="Disordered" evidence="7">
    <location>
        <begin position="2356"/>
        <end position="2442"/>
    </location>
</feature>
<keyword evidence="4" id="KW-0378">Hydrolase</keyword>
<feature type="domain" description="Zn(2)-C6 fungal-type" evidence="8">
    <location>
        <begin position="2266"/>
        <end position="2296"/>
    </location>
</feature>
<dbReference type="SMART" id="SM00906">
    <property type="entry name" value="Fungal_trans"/>
    <property type="match status" value="1"/>
</dbReference>
<dbReference type="SUPFAM" id="SSF48452">
    <property type="entry name" value="TPR-like"/>
    <property type="match status" value="1"/>
</dbReference>
<evidence type="ECO:0000259" key="8">
    <source>
        <dbReference type="PROSITE" id="PS50048"/>
    </source>
</evidence>
<dbReference type="CDD" id="cd12148">
    <property type="entry name" value="fungal_TF_MHR"/>
    <property type="match status" value="1"/>
</dbReference>
<dbReference type="InterPro" id="IPR036864">
    <property type="entry name" value="Zn2-C6_fun-type_DNA-bd_sf"/>
</dbReference>